<proteinExistence type="predicted"/>
<evidence type="ECO:0000313" key="3">
    <source>
        <dbReference type="Proteomes" id="UP000318416"/>
    </source>
</evidence>
<dbReference type="RefSeq" id="WP_145789640.1">
    <property type="nucleotide sequence ID" value="NZ_BAAABR010000089.1"/>
</dbReference>
<reference evidence="2 3" key="1">
    <citation type="submission" date="2019-06" db="EMBL/GenBank/DDBJ databases">
        <title>Sequencing the genomes of 1000 actinobacteria strains.</title>
        <authorList>
            <person name="Klenk H.-P."/>
        </authorList>
    </citation>
    <scope>NUCLEOTIDE SEQUENCE [LARGE SCALE GENOMIC DNA]</scope>
    <source>
        <strain evidence="2 3">DSM 41649</strain>
    </source>
</reference>
<keyword evidence="1" id="KW-0812">Transmembrane</keyword>
<accession>A0A561ENA2</accession>
<dbReference type="EMBL" id="VIVR01000001">
    <property type="protein sequence ID" value="TWE17084.1"/>
    <property type="molecule type" value="Genomic_DNA"/>
</dbReference>
<name>A0A561ENA2_9ACTN</name>
<feature type="transmembrane region" description="Helical" evidence="1">
    <location>
        <begin position="34"/>
        <end position="51"/>
    </location>
</feature>
<keyword evidence="1" id="KW-0472">Membrane</keyword>
<keyword evidence="1" id="KW-1133">Transmembrane helix</keyword>
<gene>
    <name evidence="2" type="ORF">FB465_2089</name>
</gene>
<dbReference type="AlphaFoldDB" id="A0A561ENA2"/>
<dbReference type="PROSITE" id="PS51257">
    <property type="entry name" value="PROKAR_LIPOPROTEIN"/>
    <property type="match status" value="1"/>
</dbReference>
<sequence length="67" mass="7472">MKRTLLWICALFLACLSVGGVVNALTKGVDWLDLALTVLLGIAALRIARNLRGEQPAERAEDRPWRR</sequence>
<protein>
    <submittedName>
        <fullName evidence="2">Uncharacterized protein</fullName>
    </submittedName>
</protein>
<keyword evidence="3" id="KW-1185">Reference proteome</keyword>
<evidence type="ECO:0000313" key="2">
    <source>
        <dbReference type="EMBL" id="TWE17084.1"/>
    </source>
</evidence>
<dbReference type="Proteomes" id="UP000318416">
    <property type="component" value="Unassembled WGS sequence"/>
</dbReference>
<organism evidence="2 3">
    <name type="scientific">Kitasatospora atroaurantiaca</name>
    <dbReference type="NCBI Taxonomy" id="285545"/>
    <lineage>
        <taxon>Bacteria</taxon>
        <taxon>Bacillati</taxon>
        <taxon>Actinomycetota</taxon>
        <taxon>Actinomycetes</taxon>
        <taxon>Kitasatosporales</taxon>
        <taxon>Streptomycetaceae</taxon>
        <taxon>Kitasatospora</taxon>
    </lineage>
</organism>
<comment type="caution">
    <text evidence="2">The sequence shown here is derived from an EMBL/GenBank/DDBJ whole genome shotgun (WGS) entry which is preliminary data.</text>
</comment>
<evidence type="ECO:0000256" key="1">
    <source>
        <dbReference type="SAM" id="Phobius"/>
    </source>
</evidence>